<dbReference type="PANTHER" id="PTHR23537:SF1">
    <property type="entry name" value="SUGAR TRANSPORTER"/>
    <property type="match status" value="1"/>
</dbReference>
<sequence>MKRNTVTVLIGGIAAMMVAMGIGRFAFTPILPMMMENHLFSPAGAGYLASSNYLGYLIGAFLLTLVQVNNRSRLLLVGLIGSIVTTWGMGEFHSLEIWLLLRFLSGLASAVVFVIASSMVMDRLSQLQAGIFYGGVGAGILLTGFSVPMLAKTGDWIEVWKGLGLISLLLGLAAWYLLRDKHSGAKTVPSPRNEQSSGGRRILIWLTIAYGLEGLGYIVTGTYLVAYAKTVSNLPNIASLSWILVGIAGAPSCILWSKLASQWGKKWTLTFSMILQSVGIAIPVLIHSSTAVFVGAFLFGATFMGITMLTVSFAKDLYPQNNRKIIGLLTTFFGLGQIIGPLIAGHLISGNGSYLSALIGAALIVLLGAVSLPLGIGSTDRKQLKLSR</sequence>
<accession>A0ABU3R5R9</accession>
<feature type="transmembrane region" description="Helical" evidence="6">
    <location>
        <begin position="47"/>
        <end position="66"/>
    </location>
</feature>
<evidence type="ECO:0000256" key="3">
    <source>
        <dbReference type="ARBA" id="ARBA00022692"/>
    </source>
</evidence>
<keyword evidence="3 6" id="KW-0812">Transmembrane</keyword>
<keyword evidence="9" id="KW-1185">Reference proteome</keyword>
<dbReference type="InterPro" id="IPR020846">
    <property type="entry name" value="MFS_dom"/>
</dbReference>
<evidence type="ECO:0000256" key="6">
    <source>
        <dbReference type="SAM" id="Phobius"/>
    </source>
</evidence>
<dbReference type="RefSeq" id="WP_315948852.1">
    <property type="nucleotide sequence ID" value="NZ_JAWCUD010000001.1"/>
</dbReference>
<dbReference type="Gene3D" id="1.20.1250.20">
    <property type="entry name" value="MFS general substrate transporter like domains"/>
    <property type="match status" value="2"/>
</dbReference>
<comment type="caution">
    <text evidence="8">The sequence shown here is derived from an EMBL/GenBank/DDBJ whole genome shotgun (WGS) entry which is preliminary data.</text>
</comment>
<dbReference type="InterPro" id="IPR036259">
    <property type="entry name" value="MFS_trans_sf"/>
</dbReference>
<feature type="transmembrane region" description="Helical" evidence="6">
    <location>
        <begin position="202"/>
        <end position="225"/>
    </location>
</feature>
<dbReference type="PROSITE" id="PS50850">
    <property type="entry name" value="MFS"/>
    <property type="match status" value="1"/>
</dbReference>
<evidence type="ECO:0000256" key="2">
    <source>
        <dbReference type="ARBA" id="ARBA00022448"/>
    </source>
</evidence>
<keyword evidence="2" id="KW-0813">Transport</keyword>
<feature type="transmembrane region" description="Helical" evidence="6">
    <location>
        <begin position="325"/>
        <end position="348"/>
    </location>
</feature>
<reference evidence="8 9" key="1">
    <citation type="submission" date="2023-10" db="EMBL/GenBank/DDBJ databases">
        <title>Paenibacillus strain PFR10 Genome sequencing and assembly.</title>
        <authorList>
            <person name="Kim I."/>
        </authorList>
    </citation>
    <scope>NUCLEOTIDE SEQUENCE [LARGE SCALE GENOMIC DNA]</scope>
    <source>
        <strain evidence="8 9">PFR10</strain>
    </source>
</reference>
<feature type="transmembrane region" description="Helical" evidence="6">
    <location>
        <begin position="73"/>
        <end position="89"/>
    </location>
</feature>
<evidence type="ECO:0000256" key="5">
    <source>
        <dbReference type="ARBA" id="ARBA00023136"/>
    </source>
</evidence>
<feature type="transmembrane region" description="Helical" evidence="6">
    <location>
        <begin position="159"/>
        <end position="178"/>
    </location>
</feature>
<comment type="subcellular location">
    <subcellularLocation>
        <location evidence="1">Cell membrane</location>
        <topology evidence="1">Multi-pass membrane protein</topology>
    </subcellularLocation>
</comment>
<evidence type="ECO:0000256" key="4">
    <source>
        <dbReference type="ARBA" id="ARBA00022989"/>
    </source>
</evidence>
<name>A0ABU3R5R9_9BACL</name>
<dbReference type="PANTHER" id="PTHR23537">
    <property type="match status" value="1"/>
</dbReference>
<organism evidence="8 9">
    <name type="scientific">Paenibacillus violae</name>
    <dbReference type="NCBI Taxonomy" id="3077234"/>
    <lineage>
        <taxon>Bacteria</taxon>
        <taxon>Bacillati</taxon>
        <taxon>Bacillota</taxon>
        <taxon>Bacilli</taxon>
        <taxon>Bacillales</taxon>
        <taxon>Paenibacillaceae</taxon>
        <taxon>Paenibacillus</taxon>
    </lineage>
</organism>
<evidence type="ECO:0000259" key="7">
    <source>
        <dbReference type="PROSITE" id="PS50850"/>
    </source>
</evidence>
<evidence type="ECO:0000256" key="1">
    <source>
        <dbReference type="ARBA" id="ARBA00004651"/>
    </source>
</evidence>
<feature type="transmembrane region" description="Helical" evidence="6">
    <location>
        <begin position="354"/>
        <end position="376"/>
    </location>
</feature>
<feature type="transmembrane region" description="Helical" evidence="6">
    <location>
        <begin position="237"/>
        <end position="256"/>
    </location>
</feature>
<protein>
    <submittedName>
        <fullName evidence="8">YbfB/YjiJ family MFS transporter</fullName>
    </submittedName>
</protein>
<proteinExistence type="predicted"/>
<dbReference type="Pfam" id="PF06779">
    <property type="entry name" value="MFS_4"/>
    <property type="match status" value="1"/>
</dbReference>
<feature type="domain" description="Major facilitator superfamily (MFS) profile" evidence="7">
    <location>
        <begin position="202"/>
        <end position="388"/>
    </location>
</feature>
<keyword evidence="4 6" id="KW-1133">Transmembrane helix</keyword>
<feature type="transmembrane region" description="Helical" evidence="6">
    <location>
        <begin position="268"/>
        <end position="286"/>
    </location>
</feature>
<evidence type="ECO:0000313" key="8">
    <source>
        <dbReference type="EMBL" id="MDU0199604.1"/>
    </source>
</evidence>
<dbReference type="Proteomes" id="UP001260980">
    <property type="component" value="Unassembled WGS sequence"/>
</dbReference>
<keyword evidence="5 6" id="KW-0472">Membrane</keyword>
<dbReference type="InterPro" id="IPR010645">
    <property type="entry name" value="MFS_4"/>
</dbReference>
<gene>
    <name evidence="8" type="ORF">RQP52_00815</name>
</gene>
<feature type="transmembrane region" description="Helical" evidence="6">
    <location>
        <begin position="95"/>
        <end position="115"/>
    </location>
</feature>
<dbReference type="EMBL" id="JAWCUD010000001">
    <property type="protein sequence ID" value="MDU0199604.1"/>
    <property type="molecule type" value="Genomic_DNA"/>
</dbReference>
<evidence type="ECO:0000313" key="9">
    <source>
        <dbReference type="Proteomes" id="UP001260980"/>
    </source>
</evidence>
<feature type="transmembrane region" description="Helical" evidence="6">
    <location>
        <begin position="292"/>
        <end position="313"/>
    </location>
</feature>
<feature type="transmembrane region" description="Helical" evidence="6">
    <location>
        <begin position="127"/>
        <end position="147"/>
    </location>
</feature>
<feature type="transmembrane region" description="Helical" evidence="6">
    <location>
        <begin position="7"/>
        <end position="27"/>
    </location>
</feature>
<dbReference type="SUPFAM" id="SSF103473">
    <property type="entry name" value="MFS general substrate transporter"/>
    <property type="match status" value="1"/>
</dbReference>
<dbReference type="CDD" id="cd06180">
    <property type="entry name" value="MFS_YjiJ"/>
    <property type="match status" value="1"/>
</dbReference>